<proteinExistence type="predicted"/>
<dbReference type="Proteomes" id="UP001146469">
    <property type="component" value="Unassembled WGS sequence"/>
</dbReference>
<reference evidence="4" key="1">
    <citation type="submission" date="2022-02" db="EMBL/GenBank/DDBJ databases">
        <title>Corynebacterium sp. from urogenital microbiome.</title>
        <authorList>
            <person name="Cappelli E.A."/>
            <person name="Ribeiro T.G."/>
            <person name="Peixe L."/>
        </authorList>
    </citation>
    <scope>NUCLEOTIDE SEQUENCE</scope>
    <source>
        <strain evidence="4">C8Ua_174</strain>
    </source>
</reference>
<organism evidence="4 5">
    <name type="scientific">Corynebacterium evansiae</name>
    <dbReference type="NCBI Taxonomy" id="2913499"/>
    <lineage>
        <taxon>Bacteria</taxon>
        <taxon>Bacillati</taxon>
        <taxon>Actinomycetota</taxon>
        <taxon>Actinomycetes</taxon>
        <taxon>Mycobacteriales</taxon>
        <taxon>Corynebacteriaceae</taxon>
        <taxon>Corynebacterium</taxon>
    </lineage>
</organism>
<accession>A0A9X3LQV8</accession>
<dbReference type="PANTHER" id="PTHR48081">
    <property type="entry name" value="AB HYDROLASE SUPERFAMILY PROTEIN C4A8.06C"/>
    <property type="match status" value="1"/>
</dbReference>
<gene>
    <name evidence="4" type="ORF">L8V00_09530</name>
</gene>
<evidence type="ECO:0000256" key="2">
    <source>
        <dbReference type="SAM" id="MobiDB-lite"/>
    </source>
</evidence>
<evidence type="ECO:0000259" key="3">
    <source>
        <dbReference type="Pfam" id="PF07859"/>
    </source>
</evidence>
<protein>
    <submittedName>
        <fullName evidence="4">Alpha/beta hydrolase</fullName>
    </submittedName>
</protein>
<dbReference type="RefSeq" id="WP_269944884.1">
    <property type="nucleotide sequence ID" value="NZ_JAKMUT010000010.1"/>
</dbReference>
<name>A0A9X3LQV8_9CORY</name>
<dbReference type="GO" id="GO:0016787">
    <property type="term" value="F:hydrolase activity"/>
    <property type="evidence" value="ECO:0007669"/>
    <property type="project" value="UniProtKB-KW"/>
</dbReference>
<dbReference type="SUPFAM" id="SSF53474">
    <property type="entry name" value="alpha/beta-Hydrolases"/>
    <property type="match status" value="1"/>
</dbReference>
<dbReference type="InterPro" id="IPR013094">
    <property type="entry name" value="AB_hydrolase_3"/>
</dbReference>
<evidence type="ECO:0000256" key="1">
    <source>
        <dbReference type="ARBA" id="ARBA00022801"/>
    </source>
</evidence>
<dbReference type="AlphaFoldDB" id="A0A9X3LQV8"/>
<keyword evidence="5" id="KW-1185">Reference proteome</keyword>
<dbReference type="PANTHER" id="PTHR48081:SF8">
    <property type="entry name" value="ALPHA_BETA HYDROLASE FOLD-3 DOMAIN-CONTAINING PROTEIN-RELATED"/>
    <property type="match status" value="1"/>
</dbReference>
<feature type="region of interest" description="Disordered" evidence="2">
    <location>
        <begin position="12"/>
        <end position="31"/>
    </location>
</feature>
<comment type="caution">
    <text evidence="4">The sequence shown here is derived from an EMBL/GenBank/DDBJ whole genome shotgun (WGS) entry which is preliminary data.</text>
</comment>
<feature type="compositionally biased region" description="Polar residues" evidence="2">
    <location>
        <begin position="12"/>
        <end position="22"/>
    </location>
</feature>
<evidence type="ECO:0000313" key="5">
    <source>
        <dbReference type="Proteomes" id="UP001146469"/>
    </source>
</evidence>
<keyword evidence="1 4" id="KW-0378">Hydrolase</keyword>
<dbReference type="Gene3D" id="3.40.50.1820">
    <property type="entry name" value="alpha/beta hydrolase"/>
    <property type="match status" value="1"/>
</dbReference>
<feature type="domain" description="Alpha/beta hydrolase fold-3" evidence="3">
    <location>
        <begin position="90"/>
        <end position="296"/>
    </location>
</feature>
<evidence type="ECO:0000313" key="4">
    <source>
        <dbReference type="EMBL" id="MCZ9290438.1"/>
    </source>
</evidence>
<dbReference type="InterPro" id="IPR050300">
    <property type="entry name" value="GDXG_lipolytic_enzyme"/>
</dbReference>
<dbReference type="Pfam" id="PF07859">
    <property type="entry name" value="Abhydrolase_3"/>
    <property type="match status" value="1"/>
</dbReference>
<sequence>MSFLKRLVGRSSGTGNDATFSTPPAPAEPPHSLRQHFAVTERTEGDSGEFTVYSVAPMEFGGAGDTGDYDPHTAAIKELSPAQAATKAVLYVLPGGFVNPIKQRNWDFVAQLADAGVRVDIPLYGLLPEHNHAEALPLIRRCYEQLVAEHGAKNITIIGDSAGGGLALSALATTPEHTQQPEPPARLILNAPWLDMDLANPRIPDFEPKDAILNPVQLRRQGALWAGEIPTEDPRVSPLHLTADQLQGAFGSSEITLYCGDRDISLPDVEEWASTIKKQGITTNLNVARGEQHMYHLGNTRAGKAARREQIGIASRI</sequence>
<dbReference type="EMBL" id="JAKMUT010000010">
    <property type="protein sequence ID" value="MCZ9290438.1"/>
    <property type="molecule type" value="Genomic_DNA"/>
</dbReference>
<dbReference type="InterPro" id="IPR029058">
    <property type="entry name" value="AB_hydrolase_fold"/>
</dbReference>